<dbReference type="SUPFAM" id="SSF50978">
    <property type="entry name" value="WD40 repeat-like"/>
    <property type="match status" value="1"/>
</dbReference>
<feature type="repeat" description="WD" evidence="3">
    <location>
        <begin position="144"/>
        <end position="185"/>
    </location>
</feature>
<dbReference type="InterPro" id="IPR001245">
    <property type="entry name" value="Ser-Thr/Tyr_kinase_cat_dom"/>
</dbReference>
<comment type="caution">
    <text evidence="5">The sequence shown here is derived from an EMBL/GenBank/DDBJ whole genome shotgun (WGS) entry which is preliminary data.</text>
</comment>
<evidence type="ECO:0000256" key="2">
    <source>
        <dbReference type="ARBA" id="ARBA00022737"/>
    </source>
</evidence>
<dbReference type="PROSITE" id="PS00108">
    <property type="entry name" value="PROTEIN_KINASE_ST"/>
    <property type="match status" value="1"/>
</dbReference>
<feature type="domain" description="Protein kinase" evidence="4">
    <location>
        <begin position="365"/>
        <end position="635"/>
    </location>
</feature>
<evidence type="ECO:0000313" key="5">
    <source>
        <dbReference type="EMBL" id="CAE6534913.1"/>
    </source>
</evidence>
<evidence type="ECO:0000256" key="3">
    <source>
        <dbReference type="PROSITE-ProRule" id="PRU00221"/>
    </source>
</evidence>
<dbReference type="PROSITE" id="PS50294">
    <property type="entry name" value="WD_REPEATS_REGION"/>
    <property type="match status" value="7"/>
</dbReference>
<sequence>MSQPRHSKPHRGLIVQEGHKSWVISVAFSPDGKSVASGSDDTTVRLWNAHCPSPIGGPLKGHAGRIRSVSYSPLGNMLASGSMDRTIFLWDTSTGRQIGQPLMGHDDFVNSVAISPAADLIASGSDDMTIRLWGTQSRVCSQPFKGHTNWVRSVGFSPDGTRVVSSSYDLTIRIWDIKHGTTIMGPLKGHSKPIRQVAFSSDGTQVVSGSWDNTFRLWDSRSGGMIGKPYEGHIDSVMSVAFSPSDTYLASGSADHTVRIWDVRTGHQLEVFKEHTGIVNSVTFSHCGRRIASGSDDMTVMIWGPSPNSSAIECDDDDAMRFNPKRFEPEGSTKAIDQHMSIQEMFDLLSRHGCTNLSMEMDTEQVAAVVVNGGGFGDVWMGKLRDETKVAIKSWRGSLIEQCDYKTMKRATREIHFWSRLEHPNIHRLMGIIIFRGRSLGMVSEWMDNGNLHEYMRRNPGFDRYGMCAQVASGVAYMHQCDVVHGDIKAVNVLVSLDGVAKIADFGLSTMAEASLAFSETSNMQAGSLRWAAPELLSEVSSKSKASDVYALGMTLLEIFSGTVPYAQCQRDFQVLVVVQQGILPGRPADLSHIERGYQTWNLLVSCWDRTADARPSAKRIAECLSSRSRSLPSLDS</sequence>
<proteinExistence type="predicted"/>
<dbReference type="PROSITE" id="PS00678">
    <property type="entry name" value="WD_REPEATS_1"/>
    <property type="match status" value="3"/>
</dbReference>
<dbReference type="SUPFAM" id="SSF56112">
    <property type="entry name" value="Protein kinase-like (PK-like)"/>
    <property type="match status" value="1"/>
</dbReference>
<dbReference type="PROSITE" id="PS50011">
    <property type="entry name" value="PROTEIN_KINASE_DOM"/>
    <property type="match status" value="1"/>
</dbReference>
<dbReference type="Gene3D" id="2.130.10.10">
    <property type="entry name" value="YVTN repeat-like/Quinoprotein amine dehydrogenase"/>
    <property type="match status" value="4"/>
</dbReference>
<name>A0A8H3DKB9_9AGAM</name>
<dbReference type="InterPro" id="IPR011009">
    <property type="entry name" value="Kinase-like_dom_sf"/>
</dbReference>
<evidence type="ECO:0000313" key="6">
    <source>
        <dbReference type="Proteomes" id="UP000663853"/>
    </source>
</evidence>
<dbReference type="SMART" id="SM00320">
    <property type="entry name" value="WD40"/>
    <property type="match status" value="7"/>
</dbReference>
<dbReference type="PRINTS" id="PR00109">
    <property type="entry name" value="TYRKINASE"/>
</dbReference>
<dbReference type="PROSITE" id="PS50082">
    <property type="entry name" value="WD_REPEATS_2"/>
    <property type="match status" value="7"/>
</dbReference>
<dbReference type="PRINTS" id="PR00320">
    <property type="entry name" value="GPROTEINBRPT"/>
</dbReference>
<feature type="repeat" description="WD" evidence="3">
    <location>
        <begin position="272"/>
        <end position="303"/>
    </location>
</feature>
<feature type="repeat" description="WD" evidence="3">
    <location>
        <begin position="16"/>
        <end position="48"/>
    </location>
</feature>
<dbReference type="GO" id="GO:0005524">
    <property type="term" value="F:ATP binding"/>
    <property type="evidence" value="ECO:0007669"/>
    <property type="project" value="InterPro"/>
</dbReference>
<dbReference type="PANTHER" id="PTHR22847:SF637">
    <property type="entry name" value="WD REPEAT DOMAIN 5B"/>
    <property type="match status" value="1"/>
</dbReference>
<dbReference type="InterPro" id="IPR000719">
    <property type="entry name" value="Prot_kinase_dom"/>
</dbReference>
<dbReference type="PANTHER" id="PTHR22847">
    <property type="entry name" value="WD40 REPEAT PROTEIN"/>
    <property type="match status" value="1"/>
</dbReference>
<dbReference type="Proteomes" id="UP000663853">
    <property type="component" value="Unassembled WGS sequence"/>
</dbReference>
<feature type="repeat" description="WD" evidence="3">
    <location>
        <begin position="59"/>
        <end position="100"/>
    </location>
</feature>
<keyword evidence="2" id="KW-0677">Repeat</keyword>
<keyword evidence="1 3" id="KW-0853">WD repeat</keyword>
<dbReference type="Pfam" id="PF07714">
    <property type="entry name" value="PK_Tyr_Ser-Thr"/>
    <property type="match status" value="1"/>
</dbReference>
<dbReference type="InterPro" id="IPR008271">
    <property type="entry name" value="Ser/Thr_kinase_AS"/>
</dbReference>
<feature type="repeat" description="WD" evidence="3">
    <location>
        <begin position="102"/>
        <end position="133"/>
    </location>
</feature>
<dbReference type="CDD" id="cd00200">
    <property type="entry name" value="WD40"/>
    <property type="match status" value="1"/>
</dbReference>
<dbReference type="GO" id="GO:1990234">
    <property type="term" value="C:transferase complex"/>
    <property type="evidence" value="ECO:0007669"/>
    <property type="project" value="UniProtKB-ARBA"/>
</dbReference>
<dbReference type="InterPro" id="IPR020472">
    <property type="entry name" value="WD40_PAC1"/>
</dbReference>
<dbReference type="InterPro" id="IPR001680">
    <property type="entry name" value="WD40_rpt"/>
</dbReference>
<feature type="repeat" description="WD" evidence="3">
    <location>
        <begin position="187"/>
        <end position="228"/>
    </location>
</feature>
<dbReference type="InterPro" id="IPR015943">
    <property type="entry name" value="WD40/YVTN_repeat-like_dom_sf"/>
</dbReference>
<dbReference type="GO" id="GO:0004672">
    <property type="term" value="F:protein kinase activity"/>
    <property type="evidence" value="ECO:0007669"/>
    <property type="project" value="InterPro"/>
</dbReference>
<dbReference type="EMBL" id="CAJMXA010004115">
    <property type="protein sequence ID" value="CAE6534913.1"/>
    <property type="molecule type" value="Genomic_DNA"/>
</dbReference>
<dbReference type="SMART" id="SM00220">
    <property type="entry name" value="S_TKc"/>
    <property type="match status" value="1"/>
</dbReference>
<dbReference type="InterPro" id="IPR019775">
    <property type="entry name" value="WD40_repeat_CS"/>
</dbReference>
<dbReference type="InterPro" id="IPR036322">
    <property type="entry name" value="WD40_repeat_dom_sf"/>
</dbReference>
<dbReference type="Gene3D" id="1.10.510.10">
    <property type="entry name" value="Transferase(Phosphotransferase) domain 1"/>
    <property type="match status" value="1"/>
</dbReference>
<protein>
    <recommendedName>
        <fullName evidence="4">Protein kinase domain-containing protein</fullName>
    </recommendedName>
</protein>
<evidence type="ECO:0000256" key="1">
    <source>
        <dbReference type="ARBA" id="ARBA00022574"/>
    </source>
</evidence>
<feature type="repeat" description="WD" evidence="3">
    <location>
        <begin position="230"/>
        <end position="271"/>
    </location>
</feature>
<accession>A0A8H3DKB9</accession>
<reference evidence="5" key="1">
    <citation type="submission" date="2021-01" db="EMBL/GenBank/DDBJ databases">
        <authorList>
            <person name="Kaushik A."/>
        </authorList>
    </citation>
    <scope>NUCLEOTIDE SEQUENCE</scope>
    <source>
        <strain evidence="5">AG6-10EEA</strain>
    </source>
</reference>
<dbReference type="AlphaFoldDB" id="A0A8H3DKB9"/>
<gene>
    <name evidence="5" type="ORF">RDB_LOCUS176175</name>
</gene>
<evidence type="ECO:0000259" key="4">
    <source>
        <dbReference type="PROSITE" id="PS50011"/>
    </source>
</evidence>
<organism evidence="5 6">
    <name type="scientific">Rhizoctonia solani</name>
    <dbReference type="NCBI Taxonomy" id="456999"/>
    <lineage>
        <taxon>Eukaryota</taxon>
        <taxon>Fungi</taxon>
        <taxon>Dikarya</taxon>
        <taxon>Basidiomycota</taxon>
        <taxon>Agaricomycotina</taxon>
        <taxon>Agaricomycetes</taxon>
        <taxon>Cantharellales</taxon>
        <taxon>Ceratobasidiaceae</taxon>
        <taxon>Rhizoctonia</taxon>
    </lineage>
</organism>
<dbReference type="Pfam" id="PF00400">
    <property type="entry name" value="WD40"/>
    <property type="match status" value="7"/>
</dbReference>